<evidence type="ECO:0000259" key="6">
    <source>
        <dbReference type="Pfam" id="PF00924"/>
    </source>
</evidence>
<proteinExistence type="inferred from homology"/>
<dbReference type="Proteomes" id="UP000289738">
    <property type="component" value="Chromosome A07"/>
</dbReference>
<evidence type="ECO:0000256" key="4">
    <source>
        <dbReference type="ARBA" id="ARBA00023303"/>
    </source>
</evidence>
<dbReference type="GO" id="GO:0016020">
    <property type="term" value="C:membrane"/>
    <property type="evidence" value="ECO:0007669"/>
    <property type="project" value="UniProtKB-SubCell"/>
</dbReference>
<dbReference type="InterPro" id="IPR045042">
    <property type="entry name" value="YnaI-like"/>
</dbReference>
<dbReference type="AlphaFoldDB" id="A0A445C994"/>
<feature type="domain" description="Mechanosensitive channel protein 2/3 transmembrane" evidence="8">
    <location>
        <begin position="243"/>
        <end position="371"/>
    </location>
</feature>
<dbReference type="PANTHER" id="PTHR43634:SF5">
    <property type="entry name" value="MECHANOSENSITIVE ION CHANNEL-LIKE PROTEIN"/>
    <property type="match status" value="1"/>
</dbReference>
<dbReference type="InterPro" id="IPR057483">
    <property type="entry name" value="MSL2/3_TM_dom"/>
</dbReference>
<keyword evidence="10" id="KW-1185">Reference proteome</keyword>
<dbReference type="InterPro" id="IPR006685">
    <property type="entry name" value="MscS_channel_2nd"/>
</dbReference>
<feature type="compositionally biased region" description="Basic and acidic residues" evidence="5">
    <location>
        <begin position="600"/>
        <end position="610"/>
    </location>
</feature>
<sequence length="738" mass="82206">MLCEAKARNDNVCADIVFNSNSNVCVCSFVLSFNLKEDLVLRNIPSSFPFVSSLKAWNIANSESYFVCITQDKLVWNCYYTMLCSFHHHHLGLQFHSTMAYSGSHRLHSNIESCGFCHKPMCADRLCFVNINHSPECLRRDSSALILSRVHVPLRPLRCVSVCQSTLIPAGGCEAPLRNLATISLSRPQCTISGKPIVQFVHQFIPALGIIGFAVWGLEPLLRLSRTLFLQKTDKSWKKSSLRYLMKSYLQPLLLWTGVMLICRDLDPLVLPSETSQAVKQRLLSFVRSLSTVLTFAYCSSSLIKQAQKSCMEMNDSSDERNMRIDFTGKALYTAIWVAAVSLFMELLGFSTQKWLTAGGLGTVLLSLAGREIFMNFLSSIMIHTTRPFVVNERIKTKIKDDEVSGRVEHVGWWSPTIVRGADCEAVHIPNQKLSVNIVRNLSKKSHWRIKTHLAISHLDVNKINILISCFVKTSHSEEYLRVKEAILLDLLRVIDHHGARLATPIRTIQKMYSVTDSEADPFDENLFTRSRAKANRPFSSKDSPYNVKPSIHSNITNEKDTKFEETLTSDLKVDDDFAGPSTSTSSVNSSNEKFNPSESKTKNMDRDNSVQKTSKSMQPKEKAGSAGNRTSPEFLLTSKKSGRGDATNSVTSSPSKKGEEKDKSGGSSSSTIPSLKENIVLDAALLGAKRTLEIDDKISPPIAAEPPEFAIQQKGCEPRGIKDHKGCKKSPNAKQSD</sequence>
<feature type="region of interest" description="Disordered" evidence="5">
    <location>
        <begin position="574"/>
        <end position="678"/>
    </location>
</feature>
<name>A0A445C994_ARAHY</name>
<dbReference type="GO" id="GO:0034220">
    <property type="term" value="P:monoatomic ion transmembrane transport"/>
    <property type="evidence" value="ECO:0007669"/>
    <property type="project" value="UniProtKB-KW"/>
</dbReference>
<dbReference type="PANTHER" id="PTHR43634">
    <property type="entry name" value="OW CONDUCTANCE MECHANOSENSITIVE CHANNEL"/>
    <property type="match status" value="1"/>
</dbReference>
<evidence type="ECO:0000256" key="3">
    <source>
        <dbReference type="ARBA" id="ARBA00023065"/>
    </source>
</evidence>
<dbReference type="EMBL" id="SDMP01000007">
    <property type="protein sequence ID" value="RYR47469.1"/>
    <property type="molecule type" value="Genomic_DNA"/>
</dbReference>
<dbReference type="SUPFAM" id="SSF50182">
    <property type="entry name" value="Sm-like ribonucleoproteins"/>
    <property type="match status" value="1"/>
</dbReference>
<evidence type="ECO:0000259" key="7">
    <source>
        <dbReference type="Pfam" id="PF24956"/>
    </source>
</evidence>
<evidence type="ECO:0000259" key="8">
    <source>
        <dbReference type="Pfam" id="PF25237"/>
    </source>
</evidence>
<feature type="domain" description="Mechanosensitive ion channel MscS" evidence="6">
    <location>
        <begin position="373"/>
        <end position="444"/>
    </location>
</feature>
<keyword evidence="3" id="KW-0813">Transport</keyword>
<evidence type="ECO:0000256" key="5">
    <source>
        <dbReference type="SAM" id="MobiDB-lite"/>
    </source>
</evidence>
<dbReference type="STRING" id="3818.A0A445C994"/>
<dbReference type="Pfam" id="PF25237">
    <property type="entry name" value="MSL2_3"/>
    <property type="match status" value="1"/>
</dbReference>
<dbReference type="Gene3D" id="1.10.287.1260">
    <property type="match status" value="1"/>
</dbReference>
<comment type="subcellular location">
    <subcellularLocation>
        <location evidence="1">Membrane</location>
        <topology evidence="1">Multi-pass membrane protein</topology>
    </subcellularLocation>
</comment>
<keyword evidence="3" id="KW-0406">Ion transport</keyword>
<feature type="compositionally biased region" description="Low complexity" evidence="5">
    <location>
        <begin position="701"/>
        <end position="712"/>
    </location>
</feature>
<evidence type="ECO:0000256" key="2">
    <source>
        <dbReference type="ARBA" id="ARBA00008017"/>
    </source>
</evidence>
<dbReference type="Pfam" id="PF00924">
    <property type="entry name" value="MS_channel_2nd"/>
    <property type="match status" value="1"/>
</dbReference>
<dbReference type="InterPro" id="IPR010920">
    <property type="entry name" value="LSM_dom_sf"/>
</dbReference>
<reference evidence="9 10" key="1">
    <citation type="submission" date="2019-01" db="EMBL/GenBank/DDBJ databases">
        <title>Sequencing of cultivated peanut Arachis hypogaea provides insights into genome evolution and oil improvement.</title>
        <authorList>
            <person name="Chen X."/>
        </authorList>
    </citation>
    <scope>NUCLEOTIDE SEQUENCE [LARGE SCALE GENOMIC DNA]</scope>
    <source>
        <strain evidence="10">cv. Fuhuasheng</strain>
        <tissue evidence="9">Leaves</tissue>
    </source>
</reference>
<evidence type="ECO:0008006" key="11">
    <source>
        <dbReference type="Google" id="ProtNLM"/>
    </source>
</evidence>
<gene>
    <name evidence="9" type="ORF">Ahy_A07g033390</name>
</gene>
<feature type="region of interest" description="Disordered" evidence="5">
    <location>
        <begin position="700"/>
        <end position="738"/>
    </location>
</feature>
<evidence type="ECO:0000313" key="9">
    <source>
        <dbReference type="EMBL" id="RYR47469.1"/>
    </source>
</evidence>
<dbReference type="InterPro" id="IPR056876">
    <property type="entry name" value="Msl2-3_C"/>
</dbReference>
<keyword evidence="4" id="KW-0407">Ion channel</keyword>
<comment type="similarity">
    <text evidence="2">Belongs to the MscS (TC 1.A.23) family.</text>
</comment>
<feature type="domain" description="Mechanosensitive ion channel protein 2/3 C-terminal" evidence="7">
    <location>
        <begin position="464"/>
        <end position="495"/>
    </location>
</feature>
<evidence type="ECO:0000313" key="10">
    <source>
        <dbReference type="Proteomes" id="UP000289738"/>
    </source>
</evidence>
<comment type="caution">
    <text evidence="9">The sequence shown here is derived from an EMBL/GenBank/DDBJ whole genome shotgun (WGS) entry which is preliminary data.</text>
</comment>
<protein>
    <recommendedName>
        <fullName evidence="11">Mechanosensitive ion channel protein</fullName>
    </recommendedName>
</protein>
<dbReference type="Pfam" id="PF24956">
    <property type="entry name" value="Msl2-3_C"/>
    <property type="match status" value="1"/>
</dbReference>
<organism evidence="9 10">
    <name type="scientific">Arachis hypogaea</name>
    <name type="common">Peanut</name>
    <dbReference type="NCBI Taxonomy" id="3818"/>
    <lineage>
        <taxon>Eukaryota</taxon>
        <taxon>Viridiplantae</taxon>
        <taxon>Streptophyta</taxon>
        <taxon>Embryophyta</taxon>
        <taxon>Tracheophyta</taxon>
        <taxon>Spermatophyta</taxon>
        <taxon>Magnoliopsida</taxon>
        <taxon>eudicotyledons</taxon>
        <taxon>Gunneridae</taxon>
        <taxon>Pentapetalae</taxon>
        <taxon>rosids</taxon>
        <taxon>fabids</taxon>
        <taxon>Fabales</taxon>
        <taxon>Fabaceae</taxon>
        <taxon>Papilionoideae</taxon>
        <taxon>50 kb inversion clade</taxon>
        <taxon>dalbergioids sensu lato</taxon>
        <taxon>Dalbergieae</taxon>
        <taxon>Pterocarpus clade</taxon>
        <taxon>Arachis</taxon>
    </lineage>
</organism>
<feature type="compositionally biased region" description="Low complexity" evidence="5">
    <location>
        <begin position="582"/>
        <end position="592"/>
    </location>
</feature>
<feature type="region of interest" description="Disordered" evidence="5">
    <location>
        <begin position="534"/>
        <end position="562"/>
    </location>
</feature>
<evidence type="ECO:0000256" key="1">
    <source>
        <dbReference type="ARBA" id="ARBA00004141"/>
    </source>
</evidence>
<accession>A0A445C994</accession>